<proteinExistence type="predicted"/>
<comment type="caution">
    <text evidence="2">The sequence shown here is derived from an EMBL/GenBank/DDBJ whole genome shotgun (WGS) entry which is preliminary data.</text>
</comment>
<reference evidence="2 3" key="1">
    <citation type="submission" date="2019-05" db="EMBL/GenBank/DDBJ databases">
        <authorList>
            <person name="Lee S.D."/>
        </authorList>
    </citation>
    <scope>NUCLEOTIDE SEQUENCE [LARGE SCALE GENOMIC DNA]</scope>
    <source>
        <strain evidence="2 3">C5-26</strain>
    </source>
</reference>
<evidence type="ECO:0000259" key="1">
    <source>
        <dbReference type="SMART" id="SM00460"/>
    </source>
</evidence>
<gene>
    <name evidence="2" type="ORF">FGL98_05155</name>
</gene>
<dbReference type="PANTHER" id="PTHR33490:SF12">
    <property type="entry name" value="BLL5557 PROTEIN"/>
    <property type="match status" value="1"/>
</dbReference>
<dbReference type="PANTHER" id="PTHR33490">
    <property type="entry name" value="BLR5614 PROTEIN-RELATED"/>
    <property type="match status" value="1"/>
</dbReference>
<dbReference type="EMBL" id="VCQV01000005">
    <property type="protein sequence ID" value="TWP37605.1"/>
    <property type="molecule type" value="Genomic_DNA"/>
</dbReference>
<reference evidence="2 3" key="2">
    <citation type="submission" date="2019-08" db="EMBL/GenBank/DDBJ databases">
        <title>Jejuicoccus antrihumi gen. nov., sp. nov., a new member of the family Dermacoccaceae isolated from a cave.</title>
        <authorList>
            <person name="Schumann P."/>
            <person name="Kim I.S."/>
        </authorList>
    </citation>
    <scope>NUCLEOTIDE SEQUENCE [LARGE SCALE GENOMIC DNA]</scope>
    <source>
        <strain evidence="2 3">C5-26</strain>
    </source>
</reference>
<dbReference type="SUPFAM" id="SSF54001">
    <property type="entry name" value="Cysteine proteinases"/>
    <property type="match status" value="1"/>
</dbReference>
<keyword evidence="3" id="KW-1185">Reference proteome</keyword>
<evidence type="ECO:0000313" key="3">
    <source>
        <dbReference type="Proteomes" id="UP000320244"/>
    </source>
</evidence>
<dbReference type="Gene3D" id="3.10.620.30">
    <property type="match status" value="1"/>
</dbReference>
<dbReference type="Gene3D" id="2.60.40.2250">
    <property type="match status" value="1"/>
</dbReference>
<dbReference type="Pfam" id="PF01841">
    <property type="entry name" value="Transglut_core"/>
    <property type="match status" value="1"/>
</dbReference>
<protein>
    <submittedName>
        <fullName evidence="2">Transglutaminase family protein</fullName>
    </submittedName>
</protein>
<dbReference type="OrthoDB" id="5438043at2"/>
<sequence length="267" mass="28894">MERRVSSHLNLQVAGDARLVLSVAAARCDGLSISDHLSVTSAGRTYDVQAVEIAHHGVLHVVHVPRGDYEVSYEARVFGYETCEPDGLAAQLGNLVPSRYAESDRLFGIAREQFDDYCGADLVLRVRDWVAGRTAYIAGSSRVTDGATETYLQRSGVCRDFAHLVVAILRARGVPARLVTGYAPGLTPMDFHAVVEAYVDGAWWVIDATGLAPRQSLLRIATGRDAAETSFLSSYGARVDLRNIGVAAWLEGTLPQDNHSGLVLLGR</sequence>
<dbReference type="SMART" id="SM00460">
    <property type="entry name" value="TGc"/>
    <property type="match status" value="1"/>
</dbReference>
<dbReference type="AlphaFoldDB" id="A0A563E5A7"/>
<dbReference type="Proteomes" id="UP000320244">
    <property type="component" value="Unassembled WGS sequence"/>
</dbReference>
<accession>A0A563E5A7</accession>
<dbReference type="InterPro" id="IPR038765">
    <property type="entry name" value="Papain-like_cys_pep_sf"/>
</dbReference>
<organism evidence="2 3">
    <name type="scientific">Leekyejoonella antrihumi</name>
    <dbReference type="NCBI Taxonomy" id="1660198"/>
    <lineage>
        <taxon>Bacteria</taxon>
        <taxon>Bacillati</taxon>
        <taxon>Actinomycetota</taxon>
        <taxon>Actinomycetes</taxon>
        <taxon>Micrococcales</taxon>
        <taxon>Dermacoccaceae</taxon>
        <taxon>Leekyejoonella</taxon>
    </lineage>
</organism>
<evidence type="ECO:0000313" key="2">
    <source>
        <dbReference type="EMBL" id="TWP37605.1"/>
    </source>
</evidence>
<dbReference type="InterPro" id="IPR002931">
    <property type="entry name" value="Transglutaminase-like"/>
</dbReference>
<feature type="domain" description="Transglutaminase-like" evidence="1">
    <location>
        <begin position="150"/>
        <end position="210"/>
    </location>
</feature>
<name>A0A563E5A7_9MICO</name>